<sequence length="319" mass="34369">MSLAADRPEFAPPPQRGTFRALLLALFAHALLIIALTWGVNWRREAENDAVEAELWSSTIQQAAPRAVAPTPPAPAPAPTPAPPPPPPPPPPQAARPPEPAPPPPKQPDIALEREKKLKEQKEREREEEQARQQQQKKLEAARKAAQEKKEQEAKERERAEEEAERKKEQQQKLAEAKKKQEAEAAKKKEAEAKAAAVAAADRAATLKRMQALAGTGGEGNAARSSGPSGSYGGKVAAAVRPNVVFPEADLVSGNPGAEFDVRLAPDGTIVGTPALVKTSGLPNWDEAALRALQKTEKLPRDIDGTVPPRLIVTLRPKR</sequence>
<evidence type="ECO:0000313" key="4">
    <source>
        <dbReference type="Proteomes" id="UP001184230"/>
    </source>
</evidence>
<feature type="transmembrane region" description="Helical" evidence="2">
    <location>
        <begin position="21"/>
        <end position="40"/>
    </location>
</feature>
<proteinExistence type="predicted"/>
<keyword evidence="2" id="KW-0812">Transmembrane</keyword>
<evidence type="ECO:0000313" key="3">
    <source>
        <dbReference type="EMBL" id="MDR6537606.1"/>
    </source>
</evidence>
<dbReference type="SUPFAM" id="SSF101447">
    <property type="entry name" value="Formin homology 2 domain (FH2 domain)"/>
    <property type="match status" value="1"/>
</dbReference>
<dbReference type="EMBL" id="JAVDRF010000007">
    <property type="protein sequence ID" value="MDR6537606.1"/>
    <property type="molecule type" value="Genomic_DNA"/>
</dbReference>
<name>A0ABU1NGQ8_9BURK</name>
<dbReference type="SUPFAM" id="SSF74653">
    <property type="entry name" value="TolA/TonB C-terminal domain"/>
    <property type="match status" value="1"/>
</dbReference>
<dbReference type="Pfam" id="PF13103">
    <property type="entry name" value="TonB_2"/>
    <property type="match status" value="1"/>
</dbReference>
<dbReference type="Proteomes" id="UP001184230">
    <property type="component" value="Unassembled WGS sequence"/>
</dbReference>
<dbReference type="InterPro" id="IPR014161">
    <property type="entry name" value="Tol-Pal_TolA"/>
</dbReference>
<reference evidence="3 4" key="1">
    <citation type="submission" date="2023-07" db="EMBL/GenBank/DDBJ databases">
        <title>Sorghum-associated microbial communities from plants grown in Nebraska, USA.</title>
        <authorList>
            <person name="Schachtman D."/>
        </authorList>
    </citation>
    <scope>NUCLEOTIDE SEQUENCE [LARGE SCALE GENOMIC DNA]</scope>
    <source>
        <strain evidence="3 4">DS1781</strain>
    </source>
</reference>
<feature type="compositionally biased region" description="Pro residues" evidence="1">
    <location>
        <begin position="70"/>
        <end position="107"/>
    </location>
</feature>
<evidence type="ECO:0000256" key="1">
    <source>
        <dbReference type="SAM" id="MobiDB-lite"/>
    </source>
</evidence>
<feature type="compositionally biased region" description="Low complexity" evidence="1">
    <location>
        <begin position="194"/>
        <end position="204"/>
    </location>
</feature>
<gene>
    <name evidence="3" type="ORF">J2739_003387</name>
</gene>
<organism evidence="3 4">
    <name type="scientific">Variovorax soli</name>
    <dbReference type="NCBI Taxonomy" id="376815"/>
    <lineage>
        <taxon>Bacteria</taxon>
        <taxon>Pseudomonadati</taxon>
        <taxon>Pseudomonadota</taxon>
        <taxon>Betaproteobacteria</taxon>
        <taxon>Burkholderiales</taxon>
        <taxon>Comamonadaceae</taxon>
        <taxon>Variovorax</taxon>
    </lineage>
</organism>
<keyword evidence="2" id="KW-0472">Membrane</keyword>
<dbReference type="RefSeq" id="WP_309903651.1">
    <property type="nucleotide sequence ID" value="NZ_JAVDRF010000007.1"/>
</dbReference>
<feature type="region of interest" description="Disordered" evidence="1">
    <location>
        <begin position="64"/>
        <end position="234"/>
    </location>
</feature>
<keyword evidence="2" id="KW-1133">Transmembrane helix</keyword>
<accession>A0ABU1NGQ8</accession>
<comment type="caution">
    <text evidence="3">The sequence shown here is derived from an EMBL/GenBank/DDBJ whole genome shotgun (WGS) entry which is preliminary data.</text>
</comment>
<evidence type="ECO:0000256" key="2">
    <source>
        <dbReference type="SAM" id="Phobius"/>
    </source>
</evidence>
<feature type="compositionally biased region" description="Basic and acidic residues" evidence="1">
    <location>
        <begin position="111"/>
        <end position="193"/>
    </location>
</feature>
<dbReference type="Gene3D" id="3.30.1150.10">
    <property type="match status" value="1"/>
</dbReference>
<keyword evidence="4" id="KW-1185">Reference proteome</keyword>
<protein>
    <submittedName>
        <fullName evidence="3">Colicin import membrane protein</fullName>
    </submittedName>
</protein>
<dbReference type="NCBIfam" id="TIGR02794">
    <property type="entry name" value="tolA_full"/>
    <property type="match status" value="1"/>
</dbReference>